<accession>A0ABS5J228</accession>
<dbReference type="RefSeq" id="WP_211974346.1">
    <property type="nucleotide sequence ID" value="NZ_CBFHAM010000011.1"/>
</dbReference>
<dbReference type="SUPFAM" id="SSF46689">
    <property type="entry name" value="Homeodomain-like"/>
    <property type="match status" value="2"/>
</dbReference>
<dbReference type="PROSITE" id="PS01124">
    <property type="entry name" value="HTH_ARAC_FAMILY_2"/>
    <property type="match status" value="1"/>
</dbReference>
<proteinExistence type="predicted"/>
<keyword evidence="2" id="KW-0238">DNA-binding</keyword>
<sequence>MKHISILALNDATMTSIDGSLQLFSRINDFLKYSGKAAFYTIEIVGLTAHTSLNGALYTINVDKKISEVKKTDLIVIPIICGDFPKTLKSNEGFCDWVRAQYQEGAELASLCVGSFFLASTGLLNGRKCATHWAAKNEFEMMFPAVNLMEDAIITDENGIYTSGGTYSYLNLLLYIIEKHVGREMSVLASKMFEIDIGRKSQHQFLIFMGQKKHDDTAVLKAQQFLEENPDKRFTIDEISSKFGVGRRTFERRFKKSTGNSLIEYMQRVKVEAIKKQLELGTKTVNEIIFEIGYNDINAFRRVFRKYTGMSLVDYRKKYSQAAQSQS</sequence>
<dbReference type="PANTHER" id="PTHR43130">
    <property type="entry name" value="ARAC-FAMILY TRANSCRIPTIONAL REGULATOR"/>
    <property type="match status" value="1"/>
</dbReference>
<dbReference type="SMART" id="SM00342">
    <property type="entry name" value="HTH_ARAC"/>
    <property type="match status" value="1"/>
</dbReference>
<dbReference type="InterPro" id="IPR052158">
    <property type="entry name" value="INH-QAR"/>
</dbReference>
<dbReference type="Proteomes" id="UP000676386">
    <property type="component" value="Unassembled WGS sequence"/>
</dbReference>
<evidence type="ECO:0000256" key="2">
    <source>
        <dbReference type="ARBA" id="ARBA00023125"/>
    </source>
</evidence>
<keyword evidence="6" id="KW-1185">Reference proteome</keyword>
<keyword evidence="1" id="KW-0805">Transcription regulation</keyword>
<dbReference type="InterPro" id="IPR029062">
    <property type="entry name" value="Class_I_gatase-like"/>
</dbReference>
<keyword evidence="3" id="KW-0804">Transcription</keyword>
<dbReference type="Gene3D" id="3.40.50.880">
    <property type="match status" value="1"/>
</dbReference>
<evidence type="ECO:0000259" key="4">
    <source>
        <dbReference type="PROSITE" id="PS01124"/>
    </source>
</evidence>
<dbReference type="EMBL" id="JAGTXB010000008">
    <property type="protein sequence ID" value="MBS0029255.1"/>
    <property type="molecule type" value="Genomic_DNA"/>
</dbReference>
<dbReference type="Gene3D" id="1.10.10.60">
    <property type="entry name" value="Homeodomain-like"/>
    <property type="match status" value="2"/>
</dbReference>
<dbReference type="Pfam" id="PF01965">
    <property type="entry name" value="DJ-1_PfpI"/>
    <property type="match status" value="1"/>
</dbReference>
<evidence type="ECO:0000256" key="3">
    <source>
        <dbReference type="ARBA" id="ARBA00023163"/>
    </source>
</evidence>
<evidence type="ECO:0000313" key="6">
    <source>
        <dbReference type="Proteomes" id="UP000676386"/>
    </source>
</evidence>
<reference evidence="5 6" key="1">
    <citation type="submission" date="2021-04" db="EMBL/GenBank/DDBJ databases">
        <title>Chitinophaga sp. nov., isolated from the rhizosphere soil.</title>
        <authorList>
            <person name="He S."/>
        </authorList>
    </citation>
    <scope>NUCLEOTIDE SEQUENCE [LARGE SCALE GENOMIC DNA]</scope>
    <source>
        <strain evidence="5 6">2R12</strain>
    </source>
</reference>
<name>A0ABS5J228_9BACT</name>
<gene>
    <name evidence="5" type="ORF">KE626_18170</name>
</gene>
<evidence type="ECO:0000256" key="1">
    <source>
        <dbReference type="ARBA" id="ARBA00023015"/>
    </source>
</evidence>
<dbReference type="PROSITE" id="PS00041">
    <property type="entry name" value="HTH_ARAC_FAMILY_1"/>
    <property type="match status" value="1"/>
</dbReference>
<dbReference type="InterPro" id="IPR018060">
    <property type="entry name" value="HTH_AraC"/>
</dbReference>
<dbReference type="Pfam" id="PF12833">
    <property type="entry name" value="HTH_18"/>
    <property type="match status" value="1"/>
</dbReference>
<comment type="caution">
    <text evidence="5">The sequence shown here is derived from an EMBL/GenBank/DDBJ whole genome shotgun (WGS) entry which is preliminary data.</text>
</comment>
<dbReference type="InterPro" id="IPR002818">
    <property type="entry name" value="DJ-1/PfpI"/>
</dbReference>
<organism evidence="5 6">
    <name type="scientific">Chitinophaga hostae</name>
    <dbReference type="NCBI Taxonomy" id="2831022"/>
    <lineage>
        <taxon>Bacteria</taxon>
        <taxon>Pseudomonadati</taxon>
        <taxon>Bacteroidota</taxon>
        <taxon>Chitinophagia</taxon>
        <taxon>Chitinophagales</taxon>
        <taxon>Chitinophagaceae</taxon>
        <taxon>Chitinophaga</taxon>
    </lineage>
</organism>
<dbReference type="InterPro" id="IPR009057">
    <property type="entry name" value="Homeodomain-like_sf"/>
</dbReference>
<evidence type="ECO:0000313" key="5">
    <source>
        <dbReference type="EMBL" id="MBS0029255.1"/>
    </source>
</evidence>
<feature type="domain" description="HTH araC/xylS-type" evidence="4">
    <location>
        <begin position="220"/>
        <end position="318"/>
    </location>
</feature>
<dbReference type="InterPro" id="IPR018062">
    <property type="entry name" value="HTH_AraC-typ_CS"/>
</dbReference>
<dbReference type="SUPFAM" id="SSF52317">
    <property type="entry name" value="Class I glutamine amidotransferase-like"/>
    <property type="match status" value="1"/>
</dbReference>
<protein>
    <submittedName>
        <fullName evidence="5">Helix-turn-helix domain-containing protein</fullName>
    </submittedName>
</protein>
<dbReference type="PANTHER" id="PTHR43130:SF11">
    <property type="entry name" value="TRANSCRIPTIONAL REGULATORY PROTEIN"/>
    <property type="match status" value="1"/>
</dbReference>